<sequence length="998" mass="114891">MGIKASVNCILILLCFLPYYGKTQSHLKDEVIRFDEGLPSDFVRQLALSKNGYLYLATRRGLSQYDGYRFLEHPAALTNITSLLVKGDAIYYHDVYNGLCLLKNFYDKPEVIAINKYHDTDPNNDHFENIFVDSEDRVWCSDFNNIKYFNANDTIGKVFFVDKNPDKSKRYLTFLEIKKGEIWVFTNHGSYVWRKGTGKLSVHPDARLRSLNYASALHINKDEILFGTADGILNRYNLRSREIKSLPSLPGNDRIVGMKKVVFDGLNQTLLYSDRLLYLLGDNDLKPKLLYSTDGQIINDVIVNNETKVIWIATNKGLVKLFNRYTSISNEMLPLDSQKPGNMMADIAEMSNGDIYTCGRDNLLWVYSKASGWRKMLLPAEDVKCESLHTNGSELFVSTNVGVFYTDTEKDKKLTKLPISLNTAIKKCILYKKKQLWVLPAGQPVQVWKWPSLEKEEGLVTNDKQFWSDNLWNDIYVHNDGKIWLIGWMPKDFGITIYSDALRAFTEVSKFKANSNHSMFSGDYYNRIAPAANNNVLVSGYGGWNLLNSYGEIKKLLNTKTYDVANDRVEGITEDNNGNIWFATEEGLNVYNRNTDKVIRISQIDGLPGDDLIYGFRKLKNGNLVVGVENGLSFIDVSKIVRSQLVNKLELCGIKINGKTINTNNPNIELKKGETELELLFSSLTYIDKRKIIYRYKFKDETKWNYLGNKAELPLRHLAPGDYHLLIEAGDNMENWQSKGLVVKVYVPAPFYKTQWFLFLMFGLIILGIVYVYRYLFHQHKLEEQYRRKLKDAEMQALRSQMNPHFMFNTLNSINSFVIEHKIEEASEYITTFSKLMRNILDNSKHTAISLDKELDTLKLYLNLEAVRLEHCFEYVIKFNKDIHPESLKVPPLILQPFAENAIWHGLRNREEKGLLEILIQRSDENILHITIRDNGIGRAAAESFMPSQFKHKSYGVDITSSRLKLLSSDSQIVIEDLYNEHNEATGTSVHIYLNMIY</sequence>
<keyword evidence="4" id="KW-1185">Reference proteome</keyword>
<dbReference type="SUPFAM" id="SSF63829">
    <property type="entry name" value="Calcium-dependent phosphotriesterase"/>
    <property type="match status" value="2"/>
</dbReference>
<dbReference type="InterPro" id="IPR010559">
    <property type="entry name" value="Sig_transdc_His_kin_internal"/>
</dbReference>
<dbReference type="PANTHER" id="PTHR34220:SF7">
    <property type="entry name" value="SENSOR HISTIDINE KINASE YPDA"/>
    <property type="match status" value="1"/>
</dbReference>
<keyword evidence="1" id="KW-1133">Transmembrane helix</keyword>
<dbReference type="Gene3D" id="2.130.10.10">
    <property type="entry name" value="YVTN repeat-like/Quinoprotein amine dehydrogenase"/>
    <property type="match status" value="2"/>
</dbReference>
<keyword evidence="1" id="KW-0812">Transmembrane</keyword>
<dbReference type="Gene3D" id="2.60.40.10">
    <property type="entry name" value="Immunoglobulins"/>
    <property type="match status" value="1"/>
</dbReference>
<dbReference type="AlphaFoldDB" id="A0A2D1U6X6"/>
<dbReference type="InterPro" id="IPR015943">
    <property type="entry name" value="WD40/YVTN_repeat-like_dom_sf"/>
</dbReference>
<dbReference type="InterPro" id="IPR011047">
    <property type="entry name" value="Quinoprotein_ADH-like_sf"/>
</dbReference>
<dbReference type="Pfam" id="PF06580">
    <property type="entry name" value="His_kinase"/>
    <property type="match status" value="1"/>
</dbReference>
<dbReference type="InterPro" id="IPR050640">
    <property type="entry name" value="Bact_2-comp_sensor_kinase"/>
</dbReference>
<name>A0A2D1U6X6_9SPHI</name>
<dbReference type="InterPro" id="IPR013783">
    <property type="entry name" value="Ig-like_fold"/>
</dbReference>
<evidence type="ECO:0000313" key="3">
    <source>
        <dbReference type="EMBL" id="ATP57304.1"/>
    </source>
</evidence>
<dbReference type="OrthoDB" id="9809670at2"/>
<feature type="transmembrane region" description="Helical" evidence="1">
    <location>
        <begin position="756"/>
        <end position="777"/>
    </location>
</feature>
<protein>
    <recommendedName>
        <fullName evidence="2">Signal transduction histidine kinase internal region domain-containing protein</fullName>
    </recommendedName>
</protein>
<dbReference type="EMBL" id="CP024091">
    <property type="protein sequence ID" value="ATP57304.1"/>
    <property type="molecule type" value="Genomic_DNA"/>
</dbReference>
<dbReference type="GO" id="GO:0016020">
    <property type="term" value="C:membrane"/>
    <property type="evidence" value="ECO:0007669"/>
    <property type="project" value="InterPro"/>
</dbReference>
<evidence type="ECO:0000259" key="2">
    <source>
        <dbReference type="Pfam" id="PF06580"/>
    </source>
</evidence>
<dbReference type="RefSeq" id="WP_099439231.1">
    <property type="nucleotide sequence ID" value="NZ_CP024091.1"/>
</dbReference>
<dbReference type="PANTHER" id="PTHR34220">
    <property type="entry name" value="SENSOR HISTIDINE KINASE YPDA"/>
    <property type="match status" value="1"/>
</dbReference>
<dbReference type="Proteomes" id="UP000223749">
    <property type="component" value="Chromosome"/>
</dbReference>
<reference evidence="3 4" key="1">
    <citation type="submission" date="2017-10" db="EMBL/GenBank/DDBJ databases">
        <title>Whole genome of Pedobacter ginsengisoli T01R-27 isolated from tomato rhizosphere.</title>
        <authorList>
            <person name="Weon H.-Y."/>
            <person name="Lee S.A."/>
            <person name="Sang M.K."/>
            <person name="Song J."/>
        </authorList>
    </citation>
    <scope>NUCLEOTIDE SEQUENCE [LARGE SCALE GENOMIC DNA]</scope>
    <source>
        <strain evidence="3 4">T01R-27</strain>
    </source>
</reference>
<dbReference type="SUPFAM" id="SSF50998">
    <property type="entry name" value="Quinoprotein alcohol dehydrogenase-like"/>
    <property type="match status" value="1"/>
</dbReference>
<proteinExistence type="predicted"/>
<dbReference type="InterPro" id="IPR036890">
    <property type="entry name" value="HATPase_C_sf"/>
</dbReference>
<dbReference type="SUPFAM" id="SSF55874">
    <property type="entry name" value="ATPase domain of HSP90 chaperone/DNA topoisomerase II/histidine kinase"/>
    <property type="match status" value="1"/>
</dbReference>
<organism evidence="3 4">
    <name type="scientific">Pedobacter ginsengisoli</name>
    <dbReference type="NCBI Taxonomy" id="363852"/>
    <lineage>
        <taxon>Bacteria</taxon>
        <taxon>Pseudomonadati</taxon>
        <taxon>Bacteroidota</taxon>
        <taxon>Sphingobacteriia</taxon>
        <taxon>Sphingobacteriales</taxon>
        <taxon>Sphingobacteriaceae</taxon>
        <taxon>Pedobacter</taxon>
    </lineage>
</organism>
<dbReference type="InterPro" id="IPR011110">
    <property type="entry name" value="Reg_prop"/>
</dbReference>
<feature type="domain" description="Signal transduction histidine kinase internal region" evidence="2">
    <location>
        <begin position="793"/>
        <end position="871"/>
    </location>
</feature>
<gene>
    <name evidence="3" type="ORF">CPT03_12885</name>
</gene>
<dbReference type="Gene3D" id="3.30.565.10">
    <property type="entry name" value="Histidine kinase-like ATPase, C-terminal domain"/>
    <property type="match status" value="1"/>
</dbReference>
<evidence type="ECO:0000256" key="1">
    <source>
        <dbReference type="SAM" id="Phobius"/>
    </source>
</evidence>
<dbReference type="GO" id="GO:0000155">
    <property type="term" value="F:phosphorelay sensor kinase activity"/>
    <property type="evidence" value="ECO:0007669"/>
    <property type="project" value="InterPro"/>
</dbReference>
<evidence type="ECO:0000313" key="4">
    <source>
        <dbReference type="Proteomes" id="UP000223749"/>
    </source>
</evidence>
<dbReference type="KEGG" id="pgs:CPT03_12885"/>
<dbReference type="Pfam" id="PF07494">
    <property type="entry name" value="Reg_prop"/>
    <property type="match status" value="1"/>
</dbReference>
<keyword evidence="1" id="KW-0472">Membrane</keyword>
<accession>A0A2D1U6X6</accession>